<name>A0ABW3DDU5_9BACL</name>
<keyword evidence="5" id="KW-0472">Membrane</keyword>
<evidence type="ECO:0000256" key="7">
    <source>
        <dbReference type="SAM" id="SignalP"/>
    </source>
</evidence>
<evidence type="ECO:0000313" key="10">
    <source>
        <dbReference type="Proteomes" id="UP001597120"/>
    </source>
</evidence>
<evidence type="ECO:0000256" key="4">
    <source>
        <dbReference type="ARBA" id="ARBA00022729"/>
    </source>
</evidence>
<sequence length="363" mass="38346">MKTKKFSALGILLLSIVLVLAACGKSNTAPNSPASPSESAAPGGTGATGGDQISAVYFVNSTLGDKSFFDSAQAGMQRAVKELGIKSKTVEGGTNQADWAASLESLVASGNYNVVVVGTSQMSDITIDLAKRYPDVKFIFFDEVIEGVPNVYSMLYSQSEGSFLAGAFAALVTTNTELKGANPEKVVGFVGGMDIPIINDFRAGYEQGAHYVDPDVKVVTSYVGDFSNAPKGKELALAQINSQKADIVFNVASAAGLGGLEGANEKGVYSIGVDSNQNPLYPGSVLTSMMKNVDQSIFRAFELMLKDELKFGTNEVLGMKEGGVGLAKDELYEQHVPQSIKDKMTEIEDKLSKGEIKVESALK</sequence>
<evidence type="ECO:0000256" key="2">
    <source>
        <dbReference type="ARBA" id="ARBA00008610"/>
    </source>
</evidence>
<dbReference type="SUPFAM" id="SSF53822">
    <property type="entry name" value="Periplasmic binding protein-like I"/>
    <property type="match status" value="1"/>
</dbReference>
<dbReference type="PANTHER" id="PTHR34296">
    <property type="entry name" value="TRANSCRIPTIONAL ACTIVATOR PROTEIN MED"/>
    <property type="match status" value="1"/>
</dbReference>
<organism evidence="9 10">
    <name type="scientific">Paenibacillus residui</name>
    <dbReference type="NCBI Taxonomy" id="629724"/>
    <lineage>
        <taxon>Bacteria</taxon>
        <taxon>Bacillati</taxon>
        <taxon>Bacillota</taxon>
        <taxon>Bacilli</taxon>
        <taxon>Bacillales</taxon>
        <taxon>Paenibacillaceae</taxon>
        <taxon>Paenibacillus</taxon>
    </lineage>
</organism>
<dbReference type="EMBL" id="JBHTIU010000047">
    <property type="protein sequence ID" value="MFD0870409.1"/>
    <property type="molecule type" value="Genomic_DNA"/>
</dbReference>
<proteinExistence type="inferred from homology"/>
<dbReference type="Gene3D" id="3.40.50.2300">
    <property type="match status" value="2"/>
</dbReference>
<dbReference type="Proteomes" id="UP001597120">
    <property type="component" value="Unassembled WGS sequence"/>
</dbReference>
<evidence type="ECO:0000256" key="3">
    <source>
        <dbReference type="ARBA" id="ARBA00022475"/>
    </source>
</evidence>
<comment type="caution">
    <text evidence="9">The sequence shown here is derived from an EMBL/GenBank/DDBJ whole genome shotgun (WGS) entry which is preliminary data.</text>
</comment>
<feature type="chain" id="PRO_5046675610" evidence="7">
    <location>
        <begin position="22"/>
        <end position="363"/>
    </location>
</feature>
<dbReference type="InterPro" id="IPR003760">
    <property type="entry name" value="PnrA-like"/>
</dbReference>
<protein>
    <submittedName>
        <fullName evidence="9">BMP family protein</fullName>
    </submittedName>
</protein>
<evidence type="ECO:0000256" key="1">
    <source>
        <dbReference type="ARBA" id="ARBA00004193"/>
    </source>
</evidence>
<accession>A0ABW3DDU5</accession>
<evidence type="ECO:0000256" key="5">
    <source>
        <dbReference type="ARBA" id="ARBA00023136"/>
    </source>
</evidence>
<keyword evidence="10" id="KW-1185">Reference proteome</keyword>
<dbReference type="PANTHER" id="PTHR34296:SF2">
    <property type="entry name" value="ABC TRANSPORTER GUANOSINE-BINDING PROTEIN NUPN"/>
    <property type="match status" value="1"/>
</dbReference>
<evidence type="ECO:0000256" key="6">
    <source>
        <dbReference type="ARBA" id="ARBA00023288"/>
    </source>
</evidence>
<keyword evidence="6" id="KW-0449">Lipoprotein</keyword>
<reference evidence="10" key="1">
    <citation type="journal article" date="2019" name="Int. J. Syst. Evol. Microbiol.">
        <title>The Global Catalogue of Microorganisms (GCM) 10K type strain sequencing project: providing services to taxonomists for standard genome sequencing and annotation.</title>
        <authorList>
            <consortium name="The Broad Institute Genomics Platform"/>
            <consortium name="The Broad Institute Genome Sequencing Center for Infectious Disease"/>
            <person name="Wu L."/>
            <person name="Ma J."/>
        </authorList>
    </citation>
    <scope>NUCLEOTIDE SEQUENCE [LARGE SCALE GENOMIC DNA]</scope>
    <source>
        <strain evidence="10">CCUG 57263</strain>
    </source>
</reference>
<dbReference type="InterPro" id="IPR050957">
    <property type="entry name" value="BMP_lipoprotein"/>
</dbReference>
<dbReference type="RefSeq" id="WP_379289048.1">
    <property type="nucleotide sequence ID" value="NZ_JBHTIU010000047.1"/>
</dbReference>
<evidence type="ECO:0000259" key="8">
    <source>
        <dbReference type="Pfam" id="PF02608"/>
    </source>
</evidence>
<feature type="domain" description="ABC transporter substrate-binding protein PnrA-like" evidence="8">
    <location>
        <begin position="54"/>
        <end position="348"/>
    </location>
</feature>
<evidence type="ECO:0000313" key="9">
    <source>
        <dbReference type="EMBL" id="MFD0870409.1"/>
    </source>
</evidence>
<dbReference type="Pfam" id="PF02608">
    <property type="entry name" value="Bmp"/>
    <property type="match status" value="1"/>
</dbReference>
<dbReference type="InterPro" id="IPR028082">
    <property type="entry name" value="Peripla_BP_I"/>
</dbReference>
<keyword evidence="3" id="KW-1003">Cell membrane</keyword>
<dbReference type="PROSITE" id="PS51257">
    <property type="entry name" value="PROKAR_LIPOPROTEIN"/>
    <property type="match status" value="1"/>
</dbReference>
<dbReference type="CDD" id="cd19964">
    <property type="entry name" value="PBP1_BMP-like"/>
    <property type="match status" value="1"/>
</dbReference>
<feature type="signal peptide" evidence="7">
    <location>
        <begin position="1"/>
        <end position="21"/>
    </location>
</feature>
<comment type="subcellular location">
    <subcellularLocation>
        <location evidence="1">Cell membrane</location>
        <topology evidence="1">Lipid-anchor</topology>
    </subcellularLocation>
</comment>
<gene>
    <name evidence="9" type="ORF">ACFQ03_14730</name>
</gene>
<keyword evidence="4 7" id="KW-0732">Signal</keyword>
<comment type="similarity">
    <text evidence="2">Belongs to the BMP lipoprotein family.</text>
</comment>